<proteinExistence type="predicted"/>
<protein>
    <submittedName>
        <fullName evidence="1">Uncharacterized protein</fullName>
    </submittedName>
</protein>
<dbReference type="RefSeq" id="WP_004484959.1">
    <property type="nucleotide sequence ID" value="NZ_AHON02000057.1"/>
</dbReference>
<gene>
    <name evidence="1" type="ORF">LEP1GSC179_4130</name>
</gene>
<dbReference type="EMBL" id="AHON02000057">
    <property type="protein sequence ID" value="EKO33171.1"/>
    <property type="molecule type" value="Genomic_DNA"/>
</dbReference>
<accession>A0A0E2BP70</accession>
<keyword evidence="2" id="KW-1185">Reference proteome</keyword>
<evidence type="ECO:0000313" key="1">
    <source>
        <dbReference type="EMBL" id="EKO33171.1"/>
    </source>
</evidence>
<dbReference type="AlphaFoldDB" id="A0A0E2BP70"/>
<reference evidence="1" key="1">
    <citation type="submission" date="2012-10" db="EMBL/GenBank/DDBJ databases">
        <authorList>
            <person name="Harkins D.M."/>
            <person name="Durkin A.S."/>
            <person name="Brinkac L.M."/>
            <person name="Haft D.H."/>
            <person name="Selengut J.D."/>
            <person name="Sanka R."/>
            <person name="DePew J."/>
            <person name="Purushe J."/>
            <person name="Matthias M.A."/>
            <person name="Vinetz J.M."/>
            <person name="Sutton G.G."/>
            <person name="Nierman W.C."/>
            <person name="Fouts D.E."/>
        </authorList>
    </citation>
    <scope>NUCLEOTIDE SEQUENCE [LARGE SCALE GENOMIC DNA]</scope>
    <source>
        <strain evidence="1">MOR084</strain>
    </source>
</reference>
<dbReference type="Proteomes" id="UP000006329">
    <property type="component" value="Unassembled WGS sequence"/>
</dbReference>
<name>A0A0E2BP70_9LEPT</name>
<sequence>MSFSLVLCFFFRFGNEIDRALMESKRCRSPTFCLKNDNPVQDILPLTGLKKLKELYVPLKLPKENLEKFKKLRPDVKISF</sequence>
<comment type="caution">
    <text evidence="1">The sequence shown here is derived from an EMBL/GenBank/DDBJ whole genome shotgun (WGS) entry which is preliminary data.</text>
</comment>
<organism evidence="1 2">
    <name type="scientific">Leptospira santarosai str. MOR084</name>
    <dbReference type="NCBI Taxonomy" id="1049984"/>
    <lineage>
        <taxon>Bacteria</taxon>
        <taxon>Pseudomonadati</taxon>
        <taxon>Spirochaetota</taxon>
        <taxon>Spirochaetia</taxon>
        <taxon>Leptospirales</taxon>
        <taxon>Leptospiraceae</taxon>
        <taxon>Leptospira</taxon>
    </lineage>
</organism>
<evidence type="ECO:0000313" key="2">
    <source>
        <dbReference type="Proteomes" id="UP000006329"/>
    </source>
</evidence>